<sequence>MLVNEDFSTRSKIQDIGRWYVTRFVESVAKSLPKGASILDAGAGEGVYKKLFSHCNYKAIDLAVGESRWNYANLDYVAPLHEMPIKDDSFDAVLCTQVLEHLEWPQESVKEMYRVLRPSGKLYMTVPMAHPEHQTPYDFFRYTSYGLESICKHAGFQEIKITNFGGLWVRWAYELPRGLTIFPPTGLRSNNPNVIGIALFPIKIVAIGIMRLLQVMFLWLDRFDKKKDEPFGWACEAIK</sequence>
<dbReference type="KEGG" id="kst:KSMBR1_0902"/>
<gene>
    <name evidence="2" type="primary">coq3_3</name>
    <name evidence="2" type="ORF">KSMBR1_0902</name>
</gene>
<dbReference type="OrthoDB" id="8936324at2"/>
<reference evidence="3" key="1">
    <citation type="submission" date="2017-10" db="EMBL/GenBank/DDBJ databases">
        <authorList>
            <person name="Frank J."/>
        </authorList>
    </citation>
    <scope>NUCLEOTIDE SEQUENCE [LARGE SCALE GENOMIC DNA]</scope>
</reference>
<dbReference type="Pfam" id="PF08241">
    <property type="entry name" value="Methyltransf_11"/>
    <property type="match status" value="1"/>
</dbReference>
<dbReference type="PANTHER" id="PTHR42912">
    <property type="entry name" value="METHYLTRANSFERASE"/>
    <property type="match status" value="1"/>
</dbReference>
<evidence type="ECO:0000259" key="1">
    <source>
        <dbReference type="Pfam" id="PF08241"/>
    </source>
</evidence>
<dbReference type="Gene3D" id="3.40.50.150">
    <property type="entry name" value="Vaccinia Virus protein VP39"/>
    <property type="match status" value="1"/>
</dbReference>
<dbReference type="AlphaFoldDB" id="A0A2C9CCV7"/>
<dbReference type="InterPro" id="IPR050508">
    <property type="entry name" value="Methyltransf_Superfamily"/>
</dbReference>
<proteinExistence type="predicted"/>
<dbReference type="RefSeq" id="WP_099324257.1">
    <property type="nucleotide sequence ID" value="NZ_LT934425.1"/>
</dbReference>
<evidence type="ECO:0000313" key="3">
    <source>
        <dbReference type="Proteomes" id="UP000221734"/>
    </source>
</evidence>
<dbReference type="GO" id="GO:0008757">
    <property type="term" value="F:S-adenosylmethionine-dependent methyltransferase activity"/>
    <property type="evidence" value="ECO:0007669"/>
    <property type="project" value="InterPro"/>
</dbReference>
<dbReference type="PANTHER" id="PTHR42912:SF85">
    <property type="entry name" value="METHYLTRANSFERASE TYPE 11"/>
    <property type="match status" value="1"/>
</dbReference>
<feature type="domain" description="Methyltransferase type 11" evidence="1">
    <location>
        <begin position="39"/>
        <end position="123"/>
    </location>
</feature>
<accession>A0A2C9CCV7</accession>
<dbReference type="SUPFAM" id="SSF53335">
    <property type="entry name" value="S-adenosyl-L-methionine-dependent methyltransferases"/>
    <property type="match status" value="1"/>
</dbReference>
<keyword evidence="3" id="KW-1185">Reference proteome</keyword>
<dbReference type="EMBL" id="LT934425">
    <property type="protein sequence ID" value="SOH03413.1"/>
    <property type="molecule type" value="Genomic_DNA"/>
</dbReference>
<dbReference type="CDD" id="cd02440">
    <property type="entry name" value="AdoMet_MTases"/>
    <property type="match status" value="1"/>
</dbReference>
<organism evidence="2 3">
    <name type="scientific">Kuenenia stuttgartiensis</name>
    <dbReference type="NCBI Taxonomy" id="174633"/>
    <lineage>
        <taxon>Bacteria</taxon>
        <taxon>Pseudomonadati</taxon>
        <taxon>Planctomycetota</taxon>
        <taxon>Candidatus Brocadiia</taxon>
        <taxon>Candidatus Brocadiales</taxon>
        <taxon>Candidatus Brocadiaceae</taxon>
        <taxon>Candidatus Kuenenia</taxon>
    </lineage>
</organism>
<evidence type="ECO:0000313" key="2">
    <source>
        <dbReference type="EMBL" id="SOH03413.1"/>
    </source>
</evidence>
<name>A0A2C9CCV7_KUEST</name>
<dbReference type="InterPro" id="IPR029063">
    <property type="entry name" value="SAM-dependent_MTases_sf"/>
</dbReference>
<dbReference type="Proteomes" id="UP000221734">
    <property type="component" value="Chromosome Kuenenia_stuttgartiensis_MBR1"/>
</dbReference>
<dbReference type="InterPro" id="IPR013216">
    <property type="entry name" value="Methyltransf_11"/>
</dbReference>
<protein>
    <recommendedName>
        <fullName evidence="1">Methyltransferase type 11 domain-containing protein</fullName>
    </recommendedName>
</protein>